<name>A0A1G6I2U0_9BACT</name>
<reference evidence="2 3" key="1">
    <citation type="submission" date="2016-09" db="EMBL/GenBank/DDBJ databases">
        <authorList>
            <person name="Capua I."/>
            <person name="De Benedictis P."/>
            <person name="Joannis T."/>
            <person name="Lombin L.H."/>
            <person name="Cattoli G."/>
        </authorList>
    </citation>
    <scope>NUCLEOTIDE SEQUENCE [LARGE SCALE GENOMIC DNA]</scope>
    <source>
        <strain evidence="2 3">A7P-90m</strain>
    </source>
</reference>
<proteinExistence type="predicted"/>
<evidence type="ECO:0000256" key="1">
    <source>
        <dbReference type="SAM" id="SignalP"/>
    </source>
</evidence>
<dbReference type="RefSeq" id="WP_092436720.1">
    <property type="nucleotide sequence ID" value="NZ_FMYP01000014.1"/>
</dbReference>
<protein>
    <recommendedName>
        <fullName evidence="4">Helix-hairpin-helix motif-containing protein</fullName>
    </recommendedName>
</protein>
<dbReference type="Proteomes" id="UP000199452">
    <property type="component" value="Unassembled WGS sequence"/>
</dbReference>
<evidence type="ECO:0000313" key="3">
    <source>
        <dbReference type="Proteomes" id="UP000199452"/>
    </source>
</evidence>
<feature type="chain" id="PRO_5011534362" description="Helix-hairpin-helix motif-containing protein" evidence="1">
    <location>
        <begin position="21"/>
        <end position="680"/>
    </location>
</feature>
<feature type="signal peptide" evidence="1">
    <location>
        <begin position="1"/>
        <end position="20"/>
    </location>
</feature>
<evidence type="ECO:0000313" key="2">
    <source>
        <dbReference type="EMBL" id="SDC00693.1"/>
    </source>
</evidence>
<dbReference type="STRING" id="1640674.SAMN05216323_101435"/>
<keyword evidence="1" id="KW-0732">Signal</keyword>
<accession>A0A1G6I2U0</accession>
<keyword evidence="3" id="KW-1185">Reference proteome</keyword>
<dbReference type="OrthoDB" id="9766750at2"/>
<gene>
    <name evidence="2" type="ORF">SAMN05216323_101435</name>
</gene>
<sequence length="680" mass="75736">MAKVIAMLLITLLLSLKAIAQVSVDSSRGRPSTVENMLEMLAEQENLSDEALSDLADNLIALLEDPINLNDTTPENLRRLPLSELQIMAVTEYIRNHGQMVTPYELQLVPSFDETLTEQLLPFIKTVPLESVRAAKRVFKSRVLTRYRRVFEKQKGYRSGIQNGYLGSPDALLVKAKITASRKIQLGITAEKDAGEEFFKGNNAQGFDFYSGYLALSRIGVIKQLIIGDFSANFGQGLTLSSGYSLGKASLMVSPEKHRPTVTPYSSTDENRFFRGVAATSIDRKLTLTAFASRKHIDASVDSDSVEYVQGIESIQATGSHATNTEMKNKHSVMESAIGFNASYSKNQLRVGTSCFALAISKDFIQPTNPYQLQDADPTNIVRFGADFLYYRKQATFFGEFAMDKRFATASITGVSLLLAPAFNASLIGRRYENNYPYRYAGGFGEGSKTSGEKGICIALEFTPYKRWRVSAYADLFEFTWLRYRVSAPSSGTELSATANYSPSKTLALQLGLSQNNRPFDVTLDNLSQLEQTTRTRAKIQLTFAPAEAVTAKTRLEATRFERETAPTENGVVILQDITWHNASNRFSISGRVAFYRTDGWNSRVYAYENDVLYSFTVPAYYLSGSRYYLLTSYSLTSACKIWIKWSNTLFFGKNEVGSGLSAINGNSKSDIKVQLLLRF</sequence>
<evidence type="ECO:0008006" key="4">
    <source>
        <dbReference type="Google" id="ProtNLM"/>
    </source>
</evidence>
<organism evidence="2 3">
    <name type="scientific">Williamwhitmania taraxaci</name>
    <dbReference type="NCBI Taxonomy" id="1640674"/>
    <lineage>
        <taxon>Bacteria</taxon>
        <taxon>Pseudomonadati</taxon>
        <taxon>Bacteroidota</taxon>
        <taxon>Bacteroidia</taxon>
        <taxon>Bacteroidales</taxon>
        <taxon>Williamwhitmaniaceae</taxon>
        <taxon>Williamwhitmania</taxon>
    </lineage>
</organism>
<dbReference type="AlphaFoldDB" id="A0A1G6I2U0"/>
<dbReference type="EMBL" id="FMYP01000014">
    <property type="protein sequence ID" value="SDC00693.1"/>
    <property type="molecule type" value="Genomic_DNA"/>
</dbReference>